<protein>
    <recommendedName>
        <fullName evidence="1">Heterokaryon incompatibility domain-containing protein</fullName>
    </recommendedName>
</protein>
<sequence>YRALSYRWGDVYPLHSIRINNKAFEVQQNLFDFLKHVSRKQTEDPTDWNGWWWVDALCIQQKDGDKEKASQIEGMRQTYADALQTIVWLGPGNVESTRGMESLQRVLRSHESNTSNAALKEVQDLVSADPCMTAAVDKAFGNAYWMRVWILQELAVSD</sequence>
<dbReference type="EMBL" id="ML994610">
    <property type="protein sequence ID" value="KAF2195713.1"/>
    <property type="molecule type" value="Genomic_DNA"/>
</dbReference>
<reference evidence="2" key="1">
    <citation type="journal article" date="2020" name="Stud. Mycol.">
        <title>101 Dothideomycetes genomes: a test case for predicting lifestyles and emergence of pathogens.</title>
        <authorList>
            <person name="Haridas S."/>
            <person name="Albert R."/>
            <person name="Binder M."/>
            <person name="Bloem J."/>
            <person name="Labutti K."/>
            <person name="Salamov A."/>
            <person name="Andreopoulos B."/>
            <person name="Baker S."/>
            <person name="Barry K."/>
            <person name="Bills G."/>
            <person name="Bluhm B."/>
            <person name="Cannon C."/>
            <person name="Castanera R."/>
            <person name="Culley D."/>
            <person name="Daum C."/>
            <person name="Ezra D."/>
            <person name="Gonzalez J."/>
            <person name="Henrissat B."/>
            <person name="Kuo A."/>
            <person name="Liang C."/>
            <person name="Lipzen A."/>
            <person name="Lutzoni F."/>
            <person name="Magnuson J."/>
            <person name="Mondo S."/>
            <person name="Nolan M."/>
            <person name="Ohm R."/>
            <person name="Pangilinan J."/>
            <person name="Park H.-J."/>
            <person name="Ramirez L."/>
            <person name="Alfaro M."/>
            <person name="Sun H."/>
            <person name="Tritt A."/>
            <person name="Yoshinaga Y."/>
            <person name="Zwiers L.-H."/>
            <person name="Turgeon B."/>
            <person name="Goodwin S."/>
            <person name="Spatafora J."/>
            <person name="Crous P."/>
            <person name="Grigoriev I."/>
        </authorList>
    </citation>
    <scope>NUCLEOTIDE SEQUENCE</scope>
    <source>
        <strain evidence="2">CBS 207.26</strain>
    </source>
</reference>
<dbReference type="Pfam" id="PF06985">
    <property type="entry name" value="HET"/>
    <property type="match status" value="1"/>
</dbReference>
<proteinExistence type="predicted"/>
<feature type="non-terminal residue" evidence="2">
    <location>
        <position position="1"/>
    </location>
</feature>
<feature type="domain" description="Heterokaryon incompatibility" evidence="1">
    <location>
        <begin position="1"/>
        <end position="153"/>
    </location>
</feature>
<dbReference type="InterPro" id="IPR010730">
    <property type="entry name" value="HET"/>
</dbReference>
<evidence type="ECO:0000259" key="1">
    <source>
        <dbReference type="Pfam" id="PF06985"/>
    </source>
</evidence>
<dbReference type="AlphaFoldDB" id="A0A6A6EXN8"/>
<dbReference type="PANTHER" id="PTHR24148:SF77">
    <property type="entry name" value="HETEROKARYON INCOMPATIBILITY DOMAIN-CONTAINING PROTEIN"/>
    <property type="match status" value="1"/>
</dbReference>
<accession>A0A6A6EXN8</accession>
<dbReference type="OrthoDB" id="194358at2759"/>
<evidence type="ECO:0000313" key="2">
    <source>
        <dbReference type="EMBL" id="KAF2195713.1"/>
    </source>
</evidence>
<name>A0A6A6EXN8_9PEZI</name>
<dbReference type="Proteomes" id="UP000800200">
    <property type="component" value="Unassembled WGS sequence"/>
</dbReference>
<organism evidence="2 3">
    <name type="scientific">Zopfia rhizophila CBS 207.26</name>
    <dbReference type="NCBI Taxonomy" id="1314779"/>
    <lineage>
        <taxon>Eukaryota</taxon>
        <taxon>Fungi</taxon>
        <taxon>Dikarya</taxon>
        <taxon>Ascomycota</taxon>
        <taxon>Pezizomycotina</taxon>
        <taxon>Dothideomycetes</taxon>
        <taxon>Dothideomycetes incertae sedis</taxon>
        <taxon>Zopfiaceae</taxon>
        <taxon>Zopfia</taxon>
    </lineage>
</organism>
<keyword evidence="3" id="KW-1185">Reference proteome</keyword>
<gene>
    <name evidence="2" type="ORF">K469DRAFT_477613</name>
</gene>
<feature type="non-terminal residue" evidence="2">
    <location>
        <position position="158"/>
    </location>
</feature>
<dbReference type="PANTHER" id="PTHR24148">
    <property type="entry name" value="ANKYRIN REPEAT DOMAIN-CONTAINING PROTEIN 39 HOMOLOG-RELATED"/>
    <property type="match status" value="1"/>
</dbReference>
<evidence type="ECO:0000313" key="3">
    <source>
        <dbReference type="Proteomes" id="UP000800200"/>
    </source>
</evidence>
<dbReference type="InterPro" id="IPR052895">
    <property type="entry name" value="HetReg/Transcr_Mod"/>
</dbReference>